<feature type="domain" description="Peptidase S9 prolyl oligopeptidase catalytic" evidence="3">
    <location>
        <begin position="448"/>
        <end position="663"/>
    </location>
</feature>
<dbReference type="SUPFAM" id="SSF82171">
    <property type="entry name" value="DPP6 N-terminal domain-like"/>
    <property type="match status" value="1"/>
</dbReference>
<name>D0LSK4_HALO1</name>
<dbReference type="PANTHER" id="PTHR42776:SF27">
    <property type="entry name" value="DIPEPTIDYL PEPTIDASE FAMILY MEMBER 6"/>
    <property type="match status" value="1"/>
</dbReference>
<dbReference type="InterPro" id="IPR029058">
    <property type="entry name" value="AB_hydrolase_fold"/>
</dbReference>
<dbReference type="InterPro" id="IPR021457">
    <property type="entry name" value="DUF3108"/>
</dbReference>
<dbReference type="HOGENOM" id="CLU_008615_3_1_7"/>
<dbReference type="eggNOG" id="COG0823">
    <property type="taxonomic scope" value="Bacteria"/>
</dbReference>
<feature type="signal peptide" evidence="2">
    <location>
        <begin position="1"/>
        <end position="32"/>
    </location>
</feature>
<evidence type="ECO:0000259" key="3">
    <source>
        <dbReference type="Pfam" id="PF00326"/>
    </source>
</evidence>
<gene>
    <name evidence="4" type="ordered locus">Hoch_3201</name>
</gene>
<dbReference type="STRING" id="502025.Hoch_3201"/>
<dbReference type="GO" id="GO:0006508">
    <property type="term" value="P:proteolysis"/>
    <property type="evidence" value="ECO:0007669"/>
    <property type="project" value="InterPro"/>
</dbReference>
<evidence type="ECO:0000313" key="5">
    <source>
        <dbReference type="Proteomes" id="UP000001880"/>
    </source>
</evidence>
<dbReference type="Pfam" id="PF11306">
    <property type="entry name" value="DUF3108"/>
    <property type="match status" value="1"/>
</dbReference>
<keyword evidence="5" id="KW-1185">Reference proteome</keyword>
<dbReference type="RefSeq" id="WP_012828303.1">
    <property type="nucleotide sequence ID" value="NC_013440.1"/>
</dbReference>
<sequence>MKIFHRFDAFLFAAAVCAAACLALPGCGGAQHADVPPAAGEQAAAPLIDRELFFGDPLITASQISPDGRFIAFIKPYRGVRNLWVVATGEDFDSARPLSANERALDGYFWSCDGQHLLFVKDSGGDENYHVYAVAPEAEAEAETGVPAARDLTDIEGVRAIILDVPKNHPGALIVGLNDRDPSLHDVYRVDIATGERTLVYENRAGAFAIGFDSDGGLRLAMRQLPDGSQELLRVDGDTLTPIYHTKVEETATPLHVLGDGSRAYISTNRGDDVDLQRLMLLDLATGETELVEEDPEAEVDLGGAIFHPQTEELLATYYVGDYERIYAADDAVAADLAFLREELPRGTLAISSTTLDLSTWLVTVSSDVDPGSVYVYQRAARSVELLYRSRPDLPSEHLAEMQPVRYRARDGLAIPGYLTLPRGVEAKGLPVVIHPHGGPWARDVWGYDPYAQFLANRGYAVLQPNFRSSTGYGKAFLHAGDRSFGTGAMQHDISDGVQWLIDEGIADPERVCIFGGSYGGYATLAGVTFTPDLYTCGVPYVAPSNLITLIESFPAYWRPFMQGTWYARVGDPAIEADRADLLARSPLAFVDRIEVPLLVVHGANDPRVKQHESDQLVVALREKGHEVEYIVAPDEGHGFRGSENRLALAVALERFLGKHLGGRVQGEVNPTIAERLAAITVDVAAVEMPDLSGLEAAMTAPLPALHSERIRPARLVYAVAREMGEQTMRMEVVRSIAACKGKNARCWRVADQASSPMGALEEVLLLDRETLLPIERTSKSANHELSLRYSDSAVTGSMTVMGNRQDLSAELAAPVFGDSAGLALALAAMPLAADYRTQTREFDPMTQKVLAYALAVSGSESIEVPAGSFDTWRVEMRPIGRSSGKRTLHVTKDAPHHLVRALFEVPAEMGGGSLRIELQSNQR</sequence>
<dbReference type="EMBL" id="CP001804">
    <property type="protein sequence ID" value="ACY15703.1"/>
    <property type="molecule type" value="Genomic_DNA"/>
</dbReference>
<reference evidence="4 5" key="1">
    <citation type="journal article" date="2010" name="Stand. Genomic Sci.">
        <title>Complete genome sequence of Haliangium ochraceum type strain (SMP-2).</title>
        <authorList>
            <consortium name="US DOE Joint Genome Institute (JGI-PGF)"/>
            <person name="Ivanova N."/>
            <person name="Daum C."/>
            <person name="Lang E."/>
            <person name="Abt B."/>
            <person name="Kopitz M."/>
            <person name="Saunders E."/>
            <person name="Lapidus A."/>
            <person name="Lucas S."/>
            <person name="Glavina Del Rio T."/>
            <person name="Nolan M."/>
            <person name="Tice H."/>
            <person name="Copeland A."/>
            <person name="Cheng J.F."/>
            <person name="Chen F."/>
            <person name="Bruce D."/>
            <person name="Goodwin L."/>
            <person name="Pitluck S."/>
            <person name="Mavromatis K."/>
            <person name="Pati A."/>
            <person name="Mikhailova N."/>
            <person name="Chen A."/>
            <person name="Palaniappan K."/>
            <person name="Land M."/>
            <person name="Hauser L."/>
            <person name="Chang Y.J."/>
            <person name="Jeffries C.D."/>
            <person name="Detter J.C."/>
            <person name="Brettin T."/>
            <person name="Rohde M."/>
            <person name="Goker M."/>
            <person name="Bristow J."/>
            <person name="Markowitz V."/>
            <person name="Eisen J.A."/>
            <person name="Hugenholtz P."/>
            <person name="Kyrpides N.C."/>
            <person name="Klenk H.P."/>
        </authorList>
    </citation>
    <scope>NUCLEOTIDE SEQUENCE [LARGE SCALE GENOMIC DNA]</scope>
    <source>
        <strain evidence="5">DSM 14365 / CIP 107738 / JCM 11303 / AJ 13395 / SMP-2</strain>
    </source>
</reference>
<dbReference type="OrthoDB" id="4269629at2"/>
<accession>D0LSK4</accession>
<keyword evidence="2" id="KW-0732">Signal</keyword>
<dbReference type="Proteomes" id="UP000001880">
    <property type="component" value="Chromosome"/>
</dbReference>
<dbReference type="Pfam" id="PF00326">
    <property type="entry name" value="Peptidase_S9"/>
    <property type="match status" value="1"/>
</dbReference>
<dbReference type="InterPro" id="IPR001375">
    <property type="entry name" value="Peptidase_S9_cat"/>
</dbReference>
<organism evidence="4 5">
    <name type="scientific">Haliangium ochraceum (strain DSM 14365 / JCM 11303 / SMP-2)</name>
    <dbReference type="NCBI Taxonomy" id="502025"/>
    <lineage>
        <taxon>Bacteria</taxon>
        <taxon>Pseudomonadati</taxon>
        <taxon>Myxococcota</taxon>
        <taxon>Polyangia</taxon>
        <taxon>Haliangiales</taxon>
        <taxon>Kofleriaceae</taxon>
        <taxon>Haliangium</taxon>
    </lineage>
</organism>
<keyword evidence="1" id="KW-0378">Hydrolase</keyword>
<evidence type="ECO:0000256" key="2">
    <source>
        <dbReference type="SAM" id="SignalP"/>
    </source>
</evidence>
<dbReference type="InterPro" id="IPR011042">
    <property type="entry name" value="6-blade_b-propeller_TolB-like"/>
</dbReference>
<dbReference type="SUPFAM" id="SSF53474">
    <property type="entry name" value="alpha/beta-Hydrolases"/>
    <property type="match status" value="1"/>
</dbReference>
<dbReference type="AlphaFoldDB" id="D0LSK4"/>
<dbReference type="Gene3D" id="2.120.10.30">
    <property type="entry name" value="TolB, C-terminal domain"/>
    <property type="match status" value="1"/>
</dbReference>
<feature type="chain" id="PRO_5003011614" evidence="2">
    <location>
        <begin position="33"/>
        <end position="924"/>
    </location>
</feature>
<dbReference type="KEGG" id="hoh:Hoch_3201"/>
<evidence type="ECO:0000256" key="1">
    <source>
        <dbReference type="ARBA" id="ARBA00022801"/>
    </source>
</evidence>
<dbReference type="Gene3D" id="3.40.50.1820">
    <property type="entry name" value="alpha/beta hydrolase"/>
    <property type="match status" value="1"/>
</dbReference>
<protein>
    <submittedName>
        <fullName evidence="4">Peptidase S9 prolyl oligopeptidase active site domain protein</fullName>
    </submittedName>
</protein>
<dbReference type="eggNOG" id="COG1506">
    <property type="taxonomic scope" value="Bacteria"/>
</dbReference>
<evidence type="ECO:0000313" key="4">
    <source>
        <dbReference type="EMBL" id="ACY15703.1"/>
    </source>
</evidence>
<dbReference type="GO" id="GO:0004252">
    <property type="term" value="F:serine-type endopeptidase activity"/>
    <property type="evidence" value="ECO:0007669"/>
    <property type="project" value="TreeGrafter"/>
</dbReference>
<proteinExistence type="predicted"/>
<dbReference type="PANTHER" id="PTHR42776">
    <property type="entry name" value="SERINE PEPTIDASE S9 FAMILY MEMBER"/>
    <property type="match status" value="1"/>
</dbReference>